<dbReference type="RefSeq" id="WP_118927328.1">
    <property type="nucleotide sequence ID" value="NZ_QXGH01000027.1"/>
</dbReference>
<organism evidence="2 3">
    <name type="scientific">Nocardioides immobilis</name>
    <dbReference type="NCBI Taxonomy" id="2049295"/>
    <lineage>
        <taxon>Bacteria</taxon>
        <taxon>Bacillati</taxon>
        <taxon>Actinomycetota</taxon>
        <taxon>Actinomycetes</taxon>
        <taxon>Propionibacteriales</taxon>
        <taxon>Nocardioidaceae</taxon>
        <taxon>Nocardioides</taxon>
    </lineage>
</organism>
<reference evidence="2 3" key="1">
    <citation type="submission" date="2018-09" db="EMBL/GenBank/DDBJ databases">
        <title>Genome sequencing of Nocardioides immobilis CCTCC AB 2017083 for comparison to Nocardioides silvaticus.</title>
        <authorList>
            <person name="Li C."/>
            <person name="Wang G."/>
        </authorList>
    </citation>
    <scope>NUCLEOTIDE SEQUENCE [LARGE SCALE GENOMIC DNA]</scope>
    <source>
        <strain evidence="2 3">CCTCC AB 2017083</strain>
    </source>
</reference>
<comment type="caution">
    <text evidence="2">The sequence shown here is derived from an EMBL/GenBank/DDBJ whole genome shotgun (WGS) entry which is preliminary data.</text>
</comment>
<protein>
    <submittedName>
        <fullName evidence="2">Uncharacterized protein</fullName>
    </submittedName>
</protein>
<dbReference type="AlphaFoldDB" id="A0A417XXH4"/>
<evidence type="ECO:0000256" key="1">
    <source>
        <dbReference type="SAM" id="Phobius"/>
    </source>
</evidence>
<keyword evidence="1" id="KW-0812">Transmembrane</keyword>
<name>A0A417XXH4_9ACTN</name>
<keyword evidence="1" id="KW-0472">Membrane</keyword>
<dbReference type="Proteomes" id="UP000283644">
    <property type="component" value="Unassembled WGS sequence"/>
</dbReference>
<keyword evidence="1" id="KW-1133">Transmembrane helix</keyword>
<evidence type="ECO:0000313" key="3">
    <source>
        <dbReference type="Proteomes" id="UP000283644"/>
    </source>
</evidence>
<keyword evidence="3" id="KW-1185">Reference proteome</keyword>
<sequence length="87" mass="9107">MMTALEFGNVLALVGSVFIAIFVARGLCLNWIAPNRPPHAASRSHAQPLIGWGIIGASCYVGKKFATMAFVLAIVAVGMGSVLCLMS</sequence>
<gene>
    <name evidence="2" type="ORF">D0Z08_21530</name>
</gene>
<dbReference type="EMBL" id="QXGH01000027">
    <property type="protein sequence ID" value="RHW25025.1"/>
    <property type="molecule type" value="Genomic_DNA"/>
</dbReference>
<feature type="transmembrane region" description="Helical" evidence="1">
    <location>
        <begin position="65"/>
        <end position="86"/>
    </location>
</feature>
<proteinExistence type="predicted"/>
<evidence type="ECO:0000313" key="2">
    <source>
        <dbReference type="EMBL" id="RHW25025.1"/>
    </source>
</evidence>
<accession>A0A417XXH4</accession>
<feature type="transmembrane region" description="Helical" evidence="1">
    <location>
        <begin position="7"/>
        <end position="33"/>
    </location>
</feature>